<protein>
    <submittedName>
        <fullName evidence="1">PcfM DpnD/PcfM-like protein</fullName>
    </submittedName>
</protein>
<reference evidence="1" key="1">
    <citation type="journal article" date="2021" name="Proc. Natl. Acad. Sci. U.S.A.">
        <title>A Catalog of Tens of Thousands of Viruses from Human Metagenomes Reveals Hidden Associations with Chronic Diseases.</title>
        <authorList>
            <person name="Tisza M.J."/>
            <person name="Buck C.B."/>
        </authorList>
    </citation>
    <scope>NUCLEOTIDE SEQUENCE</scope>
    <source>
        <strain evidence="1">CtML55</strain>
    </source>
</reference>
<organism evidence="1">
    <name type="scientific">virus sp. ctML55</name>
    <dbReference type="NCBI Taxonomy" id="2827627"/>
    <lineage>
        <taxon>Viruses</taxon>
    </lineage>
</organism>
<sequence>MKTYTYYIEFKTRCAETITIEAPSEEEARKSLRETFRNLTLVELIKED</sequence>
<proteinExistence type="predicted"/>
<dbReference type="EMBL" id="BK059105">
    <property type="protein sequence ID" value="DAE31020.1"/>
    <property type="molecule type" value="Genomic_DNA"/>
</dbReference>
<accession>A0A8S5RJ60</accession>
<evidence type="ECO:0000313" key="1">
    <source>
        <dbReference type="EMBL" id="DAE31020.1"/>
    </source>
</evidence>
<name>A0A8S5RJ60_9VIRU</name>